<accession>A0ABY7GJT5</accession>
<dbReference type="RefSeq" id="WP_255189903.1">
    <property type="nucleotide sequence ID" value="NZ_CP113517.1"/>
</dbReference>
<reference evidence="2" key="1">
    <citation type="submission" date="2022-11" db="EMBL/GenBank/DDBJ databases">
        <title>Methylomonas rapida sp. nov., Carotenoid-Producing Obligate Methanotrophs with High Growth Characteristics and Biotechnological Potential.</title>
        <authorList>
            <person name="Tikhonova E.N."/>
            <person name="Suleimanov R.Z."/>
            <person name="Miroshnikov K."/>
            <person name="Oshkin I.Y."/>
            <person name="Belova S.E."/>
            <person name="Danilova O.V."/>
            <person name="Ashikhmin A."/>
            <person name="Konopkin A."/>
            <person name="But S.Y."/>
            <person name="Khmelenina V.N."/>
            <person name="Kuznetsov N."/>
            <person name="Pimenov N.V."/>
            <person name="Dedysh S.N."/>
        </authorList>
    </citation>
    <scope>NUCLEOTIDE SEQUENCE</scope>
    <source>
        <strain evidence="2">MP1</strain>
    </source>
</reference>
<gene>
    <name evidence="2" type="ORF">NM686_000050</name>
</gene>
<dbReference type="CDD" id="cd00093">
    <property type="entry name" value="HTH_XRE"/>
    <property type="match status" value="1"/>
</dbReference>
<feature type="domain" description="HTH cro/C1-type" evidence="1">
    <location>
        <begin position="8"/>
        <end position="63"/>
    </location>
</feature>
<dbReference type="Proteomes" id="UP001162780">
    <property type="component" value="Chromosome"/>
</dbReference>
<dbReference type="SUPFAM" id="SSF47413">
    <property type="entry name" value="lambda repressor-like DNA-binding domains"/>
    <property type="match status" value="1"/>
</dbReference>
<dbReference type="Gene3D" id="1.10.260.40">
    <property type="entry name" value="lambda repressor-like DNA-binding domains"/>
    <property type="match status" value="1"/>
</dbReference>
<protein>
    <submittedName>
        <fullName evidence="2">Helix-turn-helix transcriptional regulator</fullName>
    </submittedName>
</protein>
<dbReference type="InterPro" id="IPR010982">
    <property type="entry name" value="Lambda_DNA-bd_dom_sf"/>
</dbReference>
<sequence length="140" mass="16445">MNPFACLLHSIRMRRGIRQIDLAEMIGYEQTYISALEIGKKGPPTSEFVERLIGALDLPVEERDQLRHAADASQRRLVIDCDMPQDVFWMLKELRDRVSDLTPVEIQMIRQVLKLKESFSDECVEPVYRLKRRRKKEAQM</sequence>
<dbReference type="EMBL" id="CP113517">
    <property type="protein sequence ID" value="WAR44936.1"/>
    <property type="molecule type" value="Genomic_DNA"/>
</dbReference>
<name>A0ABY7GJT5_9GAMM</name>
<evidence type="ECO:0000313" key="2">
    <source>
        <dbReference type="EMBL" id="WAR44936.1"/>
    </source>
</evidence>
<dbReference type="PROSITE" id="PS50943">
    <property type="entry name" value="HTH_CROC1"/>
    <property type="match status" value="1"/>
</dbReference>
<evidence type="ECO:0000313" key="3">
    <source>
        <dbReference type="Proteomes" id="UP001162780"/>
    </source>
</evidence>
<dbReference type="InterPro" id="IPR001387">
    <property type="entry name" value="Cro/C1-type_HTH"/>
</dbReference>
<dbReference type="Pfam" id="PF13560">
    <property type="entry name" value="HTH_31"/>
    <property type="match status" value="1"/>
</dbReference>
<dbReference type="SMART" id="SM00530">
    <property type="entry name" value="HTH_XRE"/>
    <property type="match status" value="1"/>
</dbReference>
<organism evidence="2 3">
    <name type="scientific">Methylomonas rapida</name>
    <dbReference type="NCBI Taxonomy" id="2963939"/>
    <lineage>
        <taxon>Bacteria</taxon>
        <taxon>Pseudomonadati</taxon>
        <taxon>Pseudomonadota</taxon>
        <taxon>Gammaproteobacteria</taxon>
        <taxon>Methylococcales</taxon>
        <taxon>Methylococcaceae</taxon>
        <taxon>Methylomonas</taxon>
    </lineage>
</organism>
<proteinExistence type="predicted"/>
<keyword evidence="3" id="KW-1185">Reference proteome</keyword>
<evidence type="ECO:0000259" key="1">
    <source>
        <dbReference type="PROSITE" id="PS50943"/>
    </source>
</evidence>